<dbReference type="EMBL" id="JBDFRB010000009">
    <property type="protein sequence ID" value="MEN2745098.1"/>
    <property type="molecule type" value="Genomic_DNA"/>
</dbReference>
<evidence type="ECO:0000313" key="2">
    <source>
        <dbReference type="EMBL" id="MEN2745098.1"/>
    </source>
</evidence>
<organism evidence="2 3">
    <name type="scientific">Sinomonas halotolerans</name>
    <dbReference type="NCBI Taxonomy" id="1644133"/>
    <lineage>
        <taxon>Bacteria</taxon>
        <taxon>Bacillati</taxon>
        <taxon>Actinomycetota</taxon>
        <taxon>Actinomycetes</taxon>
        <taxon>Micrococcales</taxon>
        <taxon>Micrococcaceae</taxon>
        <taxon>Sinomonas</taxon>
    </lineage>
</organism>
<feature type="region of interest" description="Disordered" evidence="1">
    <location>
        <begin position="37"/>
        <end position="68"/>
    </location>
</feature>
<sequence>MAEPDAYSRRAAEYAELFGAVDKGMEVEGLDLVPRSLNTPEGDSLNVPHAVTTDPGRRPHAALVARRT</sequence>
<reference evidence="2 3" key="1">
    <citation type="submission" date="2024-05" db="EMBL/GenBank/DDBJ databases">
        <title>Sinomonas sp. nov., isolated from a waste landfill.</title>
        <authorList>
            <person name="Zhao Y."/>
        </authorList>
    </citation>
    <scope>NUCLEOTIDE SEQUENCE [LARGE SCALE GENOMIC DNA]</scope>
    <source>
        <strain evidence="2 3">CCTCC AB2014300</strain>
    </source>
</reference>
<protein>
    <submittedName>
        <fullName evidence="2">Uncharacterized protein</fullName>
    </submittedName>
</protein>
<dbReference type="RefSeq" id="WP_345885451.1">
    <property type="nucleotide sequence ID" value="NZ_JBDFRB010000009.1"/>
</dbReference>
<keyword evidence="3" id="KW-1185">Reference proteome</keyword>
<comment type="caution">
    <text evidence="2">The sequence shown here is derived from an EMBL/GenBank/DDBJ whole genome shotgun (WGS) entry which is preliminary data.</text>
</comment>
<dbReference type="Proteomes" id="UP001422074">
    <property type="component" value="Unassembled WGS sequence"/>
</dbReference>
<evidence type="ECO:0000313" key="3">
    <source>
        <dbReference type="Proteomes" id="UP001422074"/>
    </source>
</evidence>
<accession>A0ABU9X0X3</accession>
<proteinExistence type="predicted"/>
<name>A0ABU9X0X3_9MICC</name>
<evidence type="ECO:0000256" key="1">
    <source>
        <dbReference type="SAM" id="MobiDB-lite"/>
    </source>
</evidence>
<gene>
    <name evidence="2" type="ORF">ABCQ75_11175</name>
</gene>